<evidence type="ECO:0000256" key="3">
    <source>
        <dbReference type="ARBA" id="ARBA00023002"/>
    </source>
</evidence>
<dbReference type="AlphaFoldDB" id="A0A6I9PMC5"/>
<evidence type="ECO:0000313" key="10">
    <source>
        <dbReference type="RefSeq" id="XP_010788298.1"/>
    </source>
</evidence>
<dbReference type="PROSITE" id="PS51393">
    <property type="entry name" value="LIPOXYGENASE_3"/>
    <property type="match status" value="2"/>
</dbReference>
<dbReference type="GO" id="GO:0034440">
    <property type="term" value="P:lipid oxidation"/>
    <property type="evidence" value="ECO:0007669"/>
    <property type="project" value="InterPro"/>
</dbReference>
<keyword evidence="2" id="KW-0223">Dioxygenase</keyword>
<dbReference type="GeneID" id="104961666"/>
<dbReference type="OrthoDB" id="407298at2759"/>
<evidence type="ECO:0000259" key="8">
    <source>
        <dbReference type="PROSITE" id="PS51393"/>
    </source>
</evidence>
<dbReference type="InterPro" id="IPR001024">
    <property type="entry name" value="PLAT/LH2_dom"/>
</dbReference>
<dbReference type="GO" id="GO:0046872">
    <property type="term" value="F:metal ion binding"/>
    <property type="evidence" value="ECO:0007669"/>
    <property type="project" value="UniProtKB-KW"/>
</dbReference>
<evidence type="ECO:0000259" key="7">
    <source>
        <dbReference type="PROSITE" id="PS50095"/>
    </source>
</evidence>
<dbReference type="InterPro" id="IPR013819">
    <property type="entry name" value="LipOase_C"/>
</dbReference>
<dbReference type="Pfam" id="PF01477">
    <property type="entry name" value="PLAT"/>
    <property type="match status" value="1"/>
</dbReference>
<feature type="domain" description="Lipoxygenase" evidence="8">
    <location>
        <begin position="1"/>
        <end position="63"/>
    </location>
</feature>
<evidence type="ECO:0000256" key="6">
    <source>
        <dbReference type="SAM" id="SignalP"/>
    </source>
</evidence>
<name>A0A6I9PMC5_9TELE</name>
<organism evidence="9 10">
    <name type="scientific">Notothenia coriiceps</name>
    <name type="common">black rockcod</name>
    <dbReference type="NCBI Taxonomy" id="8208"/>
    <lineage>
        <taxon>Eukaryota</taxon>
        <taxon>Metazoa</taxon>
        <taxon>Chordata</taxon>
        <taxon>Craniata</taxon>
        <taxon>Vertebrata</taxon>
        <taxon>Euteleostomi</taxon>
        <taxon>Actinopterygii</taxon>
        <taxon>Neopterygii</taxon>
        <taxon>Teleostei</taxon>
        <taxon>Neoteleostei</taxon>
        <taxon>Acanthomorphata</taxon>
        <taxon>Eupercaria</taxon>
        <taxon>Perciformes</taxon>
        <taxon>Notothenioidei</taxon>
        <taxon>Nototheniidae</taxon>
        <taxon>Notothenia</taxon>
    </lineage>
</organism>
<feature type="chain" id="PRO_5027087328" evidence="6">
    <location>
        <begin position="29"/>
        <end position="252"/>
    </location>
</feature>
<protein>
    <submittedName>
        <fullName evidence="10">Hydroperoxide isomerase ALOXE3-like</fullName>
    </submittedName>
</protein>
<dbReference type="SMART" id="SM00308">
    <property type="entry name" value="LH2"/>
    <property type="match status" value="1"/>
</dbReference>
<accession>A0A6I9PMC5</accession>
<dbReference type="PROSITE" id="PS50095">
    <property type="entry name" value="PLAT"/>
    <property type="match status" value="1"/>
</dbReference>
<gene>
    <name evidence="10" type="primary">LOC104961666</name>
</gene>
<dbReference type="KEGG" id="ncc:104961666"/>
<proteinExistence type="predicted"/>
<dbReference type="InterPro" id="IPR000907">
    <property type="entry name" value="LipOase"/>
</dbReference>
<reference evidence="10" key="1">
    <citation type="submission" date="2025-08" db="UniProtKB">
        <authorList>
            <consortium name="RefSeq"/>
        </authorList>
    </citation>
    <scope>IDENTIFICATION</scope>
    <source>
        <tissue evidence="10">Muscle</tissue>
    </source>
</reference>
<keyword evidence="4" id="KW-0443">Lipid metabolism</keyword>
<dbReference type="Gene3D" id="2.60.60.20">
    <property type="entry name" value="PLAT/LH2 domain"/>
    <property type="match status" value="1"/>
</dbReference>
<evidence type="ECO:0000256" key="5">
    <source>
        <dbReference type="PROSITE-ProRule" id="PRU00152"/>
    </source>
</evidence>
<evidence type="ECO:0000256" key="4">
    <source>
        <dbReference type="ARBA" id="ARBA00023098"/>
    </source>
</evidence>
<dbReference type="GO" id="GO:0016702">
    <property type="term" value="F:oxidoreductase activity, acting on single donors with incorporation of molecular oxygen, incorporation of two atoms of oxygen"/>
    <property type="evidence" value="ECO:0007669"/>
    <property type="project" value="InterPro"/>
</dbReference>
<feature type="non-terminal residue" evidence="10">
    <location>
        <position position="252"/>
    </location>
</feature>
<keyword evidence="1" id="KW-0479">Metal-binding</keyword>
<keyword evidence="9" id="KW-1185">Reference proteome</keyword>
<feature type="domain" description="PLAT" evidence="7">
    <location>
        <begin position="68"/>
        <end position="185"/>
    </location>
</feature>
<feature type="domain" description="Lipoxygenase" evidence="8">
    <location>
        <begin position="185"/>
        <end position="252"/>
    </location>
</feature>
<dbReference type="InterPro" id="IPR036392">
    <property type="entry name" value="PLAT/LH2_dom_sf"/>
</dbReference>
<evidence type="ECO:0000313" key="9">
    <source>
        <dbReference type="Proteomes" id="UP000504611"/>
    </source>
</evidence>
<comment type="caution">
    <text evidence="5">Lacks conserved residue(s) required for the propagation of feature annotation.</text>
</comment>
<sequence length="252" mass="28791">MHEQDVCMLTRNCCLSILVLAHQTFLTGFPSSLQTVEELIQVVTTVVFTSSASHSAGNRGQYPQVTMAEYKLEMTTGDMQYAGTSDYMYVTLFGTEEQSERTLMDNYGIDFQRGATGSYTVKTSFSLGKLFLVKVEKDQYLCLPEDEWYFSKMVVTTPEGDVILYPCYRWIGRGEMVELRGGRAMKAFEEDHPLLIDHRKKELMLKKSLFQWKSMGEGLPHINSFNDVSEFPAEIRFSDSRTADIRYSKAMT</sequence>
<dbReference type="Gene3D" id="1.20.245.10">
    <property type="entry name" value="Lipoxygenase-1, Domain 5"/>
    <property type="match status" value="1"/>
</dbReference>
<dbReference type="RefSeq" id="XP_010788298.1">
    <property type="nucleotide sequence ID" value="XM_010789996.1"/>
</dbReference>
<dbReference type="SUPFAM" id="SSF49723">
    <property type="entry name" value="Lipase/lipooxygenase domain (PLAT/LH2 domain)"/>
    <property type="match status" value="1"/>
</dbReference>
<dbReference type="Proteomes" id="UP000504611">
    <property type="component" value="Unplaced"/>
</dbReference>
<dbReference type="InterPro" id="IPR036226">
    <property type="entry name" value="LipOase_C_sf"/>
</dbReference>
<keyword evidence="6" id="KW-0732">Signal</keyword>
<evidence type="ECO:0000256" key="2">
    <source>
        <dbReference type="ARBA" id="ARBA00022964"/>
    </source>
</evidence>
<feature type="signal peptide" evidence="6">
    <location>
        <begin position="1"/>
        <end position="28"/>
    </location>
</feature>
<dbReference type="SUPFAM" id="SSF48484">
    <property type="entry name" value="Lipoxigenase"/>
    <property type="match status" value="1"/>
</dbReference>
<dbReference type="PANTHER" id="PTHR11771">
    <property type="entry name" value="LIPOXYGENASE"/>
    <property type="match status" value="1"/>
</dbReference>
<evidence type="ECO:0000256" key="1">
    <source>
        <dbReference type="ARBA" id="ARBA00022723"/>
    </source>
</evidence>
<keyword evidence="3" id="KW-0560">Oxidoreductase</keyword>